<accession>A0A482IYF6</accession>
<organism evidence="2 3">
    <name type="scientific">Cupriavidus metallidurans</name>
    <dbReference type="NCBI Taxonomy" id="119219"/>
    <lineage>
        <taxon>Bacteria</taxon>
        <taxon>Pseudomonadati</taxon>
        <taxon>Pseudomonadota</taxon>
        <taxon>Betaproteobacteria</taxon>
        <taxon>Burkholderiales</taxon>
        <taxon>Burkholderiaceae</taxon>
        <taxon>Cupriavidus</taxon>
    </lineage>
</organism>
<dbReference type="PANTHER" id="PTHR43312">
    <property type="entry name" value="D-THREO-ALDOSE 1-DEHYDROGENASE"/>
    <property type="match status" value="1"/>
</dbReference>
<dbReference type="SUPFAM" id="SSF51430">
    <property type="entry name" value="NAD(P)-linked oxidoreductase"/>
    <property type="match status" value="1"/>
</dbReference>
<sequence length="338" mass="37074">MEIIPFANTGRQTTRLGFGGSGIMGALDRRQSLSMLRAAYDAGVRHFDTAPMYGYGEAESCLGEFLREVRGQVTITTKFGIPPPDSNAVTRLARVVARPVLQTFPGLKQVLRKTVIPIPGTSLSPVTPSEPNPIFTARQARESLEASLATLGTDHIDLWLLHEVTAQDLTARDGNHELLRVMEDAVRDGKIGAFGAGSHRDQIPELVRTQPDFCRVAQFEWSVFDPAIPDTPYPRIHHRALSQHLPLLVAWLQASPATCLRWSIEVGADLANARVLAQLMLKAALVMNPASVILFSSKRPEHILANIDAAEDTTLDQPARRLHALFQRERPPIPALGA</sequence>
<dbReference type="Pfam" id="PF00248">
    <property type="entry name" value="Aldo_ket_red"/>
    <property type="match status" value="1"/>
</dbReference>
<dbReference type="InterPro" id="IPR053135">
    <property type="entry name" value="AKR2_Oxidoreductase"/>
</dbReference>
<evidence type="ECO:0000259" key="1">
    <source>
        <dbReference type="Pfam" id="PF00248"/>
    </source>
</evidence>
<dbReference type="AlphaFoldDB" id="A0A482IYF6"/>
<dbReference type="OrthoDB" id="9768851at2"/>
<name>A0A482IYF6_9BURK</name>
<dbReference type="CDD" id="cd06660">
    <property type="entry name" value="AKR_SF"/>
    <property type="match status" value="1"/>
</dbReference>
<dbReference type="InterPro" id="IPR023210">
    <property type="entry name" value="NADP_OxRdtase_dom"/>
</dbReference>
<feature type="domain" description="NADP-dependent oxidoreductase" evidence="1">
    <location>
        <begin position="15"/>
        <end position="198"/>
    </location>
</feature>
<evidence type="ECO:0000313" key="3">
    <source>
        <dbReference type="Proteomes" id="UP000253772"/>
    </source>
</evidence>
<dbReference type="InterPro" id="IPR036812">
    <property type="entry name" value="NAD(P)_OxRdtase_dom_sf"/>
</dbReference>
<dbReference type="PANTHER" id="PTHR43312:SF1">
    <property type="entry name" value="NADP-DEPENDENT OXIDOREDUCTASE DOMAIN-CONTAINING PROTEIN"/>
    <property type="match status" value="1"/>
</dbReference>
<dbReference type="Proteomes" id="UP000253772">
    <property type="component" value="Chromosome c2"/>
</dbReference>
<dbReference type="Gene3D" id="3.20.20.100">
    <property type="entry name" value="NADP-dependent oxidoreductase domain"/>
    <property type="match status" value="1"/>
</dbReference>
<dbReference type="RefSeq" id="WP_017511318.1">
    <property type="nucleotide sequence ID" value="NZ_CP037901.1"/>
</dbReference>
<proteinExistence type="predicted"/>
<dbReference type="EMBL" id="CP037901">
    <property type="protein sequence ID" value="QBP12942.1"/>
    <property type="molecule type" value="Genomic_DNA"/>
</dbReference>
<protein>
    <submittedName>
        <fullName evidence="2">Aldo/keto reductase</fullName>
    </submittedName>
</protein>
<gene>
    <name evidence="2" type="ORF">DDF84_025135</name>
</gene>
<evidence type="ECO:0000313" key="2">
    <source>
        <dbReference type="EMBL" id="QBP12942.1"/>
    </source>
</evidence>
<reference evidence="2 3" key="1">
    <citation type="submission" date="2019-03" db="EMBL/GenBank/DDBJ databases">
        <title>Comparative insights into the high quality Complete genome sequence of highly metal resistant Cupriavidus metallidurans strain BS1 isolated from a gold-copper mine.</title>
        <authorList>
            <person name="Mazhar H.S."/>
            <person name="Rensing C."/>
        </authorList>
    </citation>
    <scope>NUCLEOTIDE SEQUENCE [LARGE SCALE GENOMIC DNA]</scope>
    <source>
        <strain evidence="2 3">BS1</strain>
    </source>
</reference>